<evidence type="ECO:0000313" key="3">
    <source>
        <dbReference type="Proteomes" id="UP000054166"/>
    </source>
</evidence>
<dbReference type="EMBL" id="KN833004">
    <property type="protein sequence ID" value="KIM80360.1"/>
    <property type="molecule type" value="Genomic_DNA"/>
</dbReference>
<sequence length="110" mass="11749">MSCNPPQGQLALTLLTETLPKHLRTLWTITSNKFCKFFDLAKPIPLEESYAPSKVLISTKGKGKEPLFAASHALTTAIKASSADGYSKVKSPSESDSTAAMEMSTPSCGI</sequence>
<dbReference type="AlphaFoldDB" id="A0A0C3F6Q8"/>
<reference evidence="2 3" key="1">
    <citation type="submission" date="2014-04" db="EMBL/GenBank/DDBJ databases">
        <authorList>
            <consortium name="DOE Joint Genome Institute"/>
            <person name="Kuo A."/>
            <person name="Tarkka M."/>
            <person name="Buscot F."/>
            <person name="Kohler A."/>
            <person name="Nagy L.G."/>
            <person name="Floudas D."/>
            <person name="Copeland A."/>
            <person name="Barry K.W."/>
            <person name="Cichocki N."/>
            <person name="Veneault-Fourrey C."/>
            <person name="LaButti K."/>
            <person name="Lindquist E.A."/>
            <person name="Lipzen A."/>
            <person name="Lundell T."/>
            <person name="Morin E."/>
            <person name="Murat C."/>
            <person name="Sun H."/>
            <person name="Tunlid A."/>
            <person name="Henrissat B."/>
            <person name="Grigoriev I.V."/>
            <person name="Hibbett D.S."/>
            <person name="Martin F."/>
            <person name="Nordberg H.P."/>
            <person name="Cantor M.N."/>
            <person name="Hua S.X."/>
        </authorList>
    </citation>
    <scope>NUCLEOTIDE SEQUENCE [LARGE SCALE GENOMIC DNA]</scope>
    <source>
        <strain evidence="2 3">F 1598</strain>
    </source>
</reference>
<dbReference type="HOGENOM" id="CLU_2171994_0_0_1"/>
<keyword evidence="3" id="KW-1185">Reference proteome</keyword>
<feature type="compositionally biased region" description="Polar residues" evidence="1">
    <location>
        <begin position="90"/>
        <end position="110"/>
    </location>
</feature>
<dbReference type="Proteomes" id="UP000054166">
    <property type="component" value="Unassembled WGS sequence"/>
</dbReference>
<dbReference type="InParanoid" id="A0A0C3F6Q8"/>
<proteinExistence type="predicted"/>
<evidence type="ECO:0000313" key="2">
    <source>
        <dbReference type="EMBL" id="KIM80360.1"/>
    </source>
</evidence>
<organism evidence="2 3">
    <name type="scientific">Piloderma croceum (strain F 1598)</name>
    <dbReference type="NCBI Taxonomy" id="765440"/>
    <lineage>
        <taxon>Eukaryota</taxon>
        <taxon>Fungi</taxon>
        <taxon>Dikarya</taxon>
        <taxon>Basidiomycota</taxon>
        <taxon>Agaricomycotina</taxon>
        <taxon>Agaricomycetes</taxon>
        <taxon>Agaricomycetidae</taxon>
        <taxon>Atheliales</taxon>
        <taxon>Atheliaceae</taxon>
        <taxon>Piloderma</taxon>
    </lineage>
</organism>
<feature type="region of interest" description="Disordered" evidence="1">
    <location>
        <begin position="84"/>
        <end position="110"/>
    </location>
</feature>
<reference evidence="3" key="2">
    <citation type="submission" date="2015-01" db="EMBL/GenBank/DDBJ databases">
        <title>Evolutionary Origins and Diversification of the Mycorrhizal Mutualists.</title>
        <authorList>
            <consortium name="DOE Joint Genome Institute"/>
            <consortium name="Mycorrhizal Genomics Consortium"/>
            <person name="Kohler A."/>
            <person name="Kuo A."/>
            <person name="Nagy L.G."/>
            <person name="Floudas D."/>
            <person name="Copeland A."/>
            <person name="Barry K.W."/>
            <person name="Cichocki N."/>
            <person name="Veneault-Fourrey C."/>
            <person name="LaButti K."/>
            <person name="Lindquist E.A."/>
            <person name="Lipzen A."/>
            <person name="Lundell T."/>
            <person name="Morin E."/>
            <person name="Murat C."/>
            <person name="Riley R."/>
            <person name="Ohm R."/>
            <person name="Sun H."/>
            <person name="Tunlid A."/>
            <person name="Henrissat B."/>
            <person name="Grigoriev I.V."/>
            <person name="Hibbett D.S."/>
            <person name="Martin F."/>
        </authorList>
    </citation>
    <scope>NUCLEOTIDE SEQUENCE [LARGE SCALE GENOMIC DNA]</scope>
    <source>
        <strain evidence="3">F 1598</strain>
    </source>
</reference>
<evidence type="ECO:0000256" key="1">
    <source>
        <dbReference type="SAM" id="MobiDB-lite"/>
    </source>
</evidence>
<protein>
    <submittedName>
        <fullName evidence="2">Uncharacterized protein</fullName>
    </submittedName>
</protein>
<name>A0A0C3F6Q8_PILCF</name>
<accession>A0A0C3F6Q8</accession>
<gene>
    <name evidence="2" type="ORF">PILCRDRAFT_9559</name>
</gene>